<proteinExistence type="predicted"/>
<dbReference type="Proteomes" id="UP000219338">
    <property type="component" value="Unassembled WGS sequence"/>
</dbReference>
<reference evidence="2" key="1">
    <citation type="journal article" date="2017" name="Nat. Ecol. Evol.">
        <title>Genome expansion and lineage-specific genetic innovations in the forest pathogenic fungi Armillaria.</title>
        <authorList>
            <person name="Sipos G."/>
            <person name="Prasanna A.N."/>
            <person name="Walter M.C."/>
            <person name="O'Connor E."/>
            <person name="Balint B."/>
            <person name="Krizsan K."/>
            <person name="Kiss B."/>
            <person name="Hess J."/>
            <person name="Varga T."/>
            <person name="Slot J."/>
            <person name="Riley R."/>
            <person name="Boka B."/>
            <person name="Rigling D."/>
            <person name="Barry K."/>
            <person name="Lee J."/>
            <person name="Mihaltcheva S."/>
            <person name="LaButti K."/>
            <person name="Lipzen A."/>
            <person name="Waldron R."/>
            <person name="Moloney N.M."/>
            <person name="Sperisen C."/>
            <person name="Kredics L."/>
            <person name="Vagvoelgyi C."/>
            <person name="Patrignani A."/>
            <person name="Fitzpatrick D."/>
            <person name="Nagy I."/>
            <person name="Doyle S."/>
            <person name="Anderson J.B."/>
            <person name="Grigoriev I.V."/>
            <person name="Gueldener U."/>
            <person name="Muensterkoetter M."/>
            <person name="Nagy L.G."/>
        </authorList>
    </citation>
    <scope>NUCLEOTIDE SEQUENCE [LARGE SCALE GENOMIC DNA]</scope>
    <source>
        <strain evidence="2">C18/9</strain>
    </source>
</reference>
<protein>
    <recommendedName>
        <fullName evidence="3">MYND-type domain-containing protein</fullName>
    </recommendedName>
</protein>
<accession>A0A284RZN8</accession>
<sequence length="547" mass="62238">MEENLKFNTTSIQDLKRGRLPLVPSLDPKDVLNLSCTSMLVLATSIRRKYLLQPVCIVDTVSSMLPLMSAIPFWVSLFCEHIILPSRTLEFKFDFHKAVVLILAWVTDQNKVQPKVLTDYLPFLWFNPPAGYTKYSLDDAQAVFTAVYHALLGRNSTSLRDILVRRLAENSTLTAKLIVQFIVDVFAHVSEESDMKLPIYQCFSTVASSTLQLASRSLPIHTALLKNNSIQWMSRVLRFATWRARFTDVVLRVATDCASKCLLYILRVMEDGHSYIRQLLGCDILRYLLKACRNLHAHPELMDRELKVLQTSMENHTVKILEMLISHFSYPSILKRSQKAISKVQRQHIDEFLDPKNVGWTRVCAAWTKFVNIASYKSDVYGSLSDSFCGNAQCPGTTARKCMTCQRDDWSSGNHRSLCTEIKQLVIDSSSLPMSLSDRRAIEDLNNRYVEYHKHKGPSPDPDWERDVLGEYIAENGEPDPLWPLVWILDHRAVNVEPDVDIESSEKCVEDIDPEILAKAREGAGTIVYWIIPDGQRTITKLGLVAS</sequence>
<keyword evidence="2" id="KW-1185">Reference proteome</keyword>
<organism evidence="1 2">
    <name type="scientific">Armillaria ostoyae</name>
    <name type="common">Armillaria root rot fungus</name>
    <dbReference type="NCBI Taxonomy" id="47428"/>
    <lineage>
        <taxon>Eukaryota</taxon>
        <taxon>Fungi</taxon>
        <taxon>Dikarya</taxon>
        <taxon>Basidiomycota</taxon>
        <taxon>Agaricomycotina</taxon>
        <taxon>Agaricomycetes</taxon>
        <taxon>Agaricomycetidae</taxon>
        <taxon>Agaricales</taxon>
        <taxon>Marasmiineae</taxon>
        <taxon>Physalacriaceae</taxon>
        <taxon>Armillaria</taxon>
    </lineage>
</organism>
<dbReference type="AlphaFoldDB" id="A0A284RZN8"/>
<name>A0A284RZN8_ARMOS</name>
<evidence type="ECO:0008006" key="3">
    <source>
        <dbReference type="Google" id="ProtNLM"/>
    </source>
</evidence>
<evidence type="ECO:0000313" key="1">
    <source>
        <dbReference type="EMBL" id="SJL14176.1"/>
    </source>
</evidence>
<dbReference type="EMBL" id="FUEG01000022">
    <property type="protein sequence ID" value="SJL14176.1"/>
    <property type="molecule type" value="Genomic_DNA"/>
</dbReference>
<dbReference type="STRING" id="47428.A0A284RZN8"/>
<evidence type="ECO:0000313" key="2">
    <source>
        <dbReference type="Proteomes" id="UP000219338"/>
    </source>
</evidence>
<dbReference type="OrthoDB" id="3012144at2759"/>
<dbReference type="OMA" id="DWSSGNH"/>
<gene>
    <name evidence="1" type="ORF">ARMOST_17631</name>
</gene>